<sequence>MAFGVDPGGWKGLLDQADAGRLLLDPEIGAGLDKVCDRHIDRLGDVLSEVRNISHITGFGAFESGRVLERKFSLTASGSDRALDAVVRRHIEVVVAVKEIVARAISNFVAQEQAAVARISASERAR</sequence>
<dbReference type="AlphaFoldDB" id="A0A370H603"/>
<gene>
    <name evidence="1" type="ORF">DFR68_104324</name>
</gene>
<protein>
    <submittedName>
        <fullName evidence="1">Uncharacterized protein</fullName>
    </submittedName>
</protein>
<dbReference type="STRING" id="1210089.GCA_001613165_01359"/>
<evidence type="ECO:0000313" key="1">
    <source>
        <dbReference type="EMBL" id="RDI51840.1"/>
    </source>
</evidence>
<dbReference type="EMBL" id="QQAZ01000004">
    <property type="protein sequence ID" value="RDI51840.1"/>
    <property type="molecule type" value="Genomic_DNA"/>
</dbReference>
<name>A0A370H603_9NOCA</name>
<accession>A0A370H603</accession>
<proteinExistence type="predicted"/>
<keyword evidence="2" id="KW-1185">Reference proteome</keyword>
<organism evidence="1 2">
    <name type="scientific">Nocardia mexicana</name>
    <dbReference type="NCBI Taxonomy" id="279262"/>
    <lineage>
        <taxon>Bacteria</taxon>
        <taxon>Bacillati</taxon>
        <taxon>Actinomycetota</taxon>
        <taxon>Actinomycetes</taxon>
        <taxon>Mycobacteriales</taxon>
        <taxon>Nocardiaceae</taxon>
        <taxon>Nocardia</taxon>
    </lineage>
</organism>
<dbReference type="OrthoDB" id="4563448at2"/>
<comment type="caution">
    <text evidence="1">The sequence shown here is derived from an EMBL/GenBank/DDBJ whole genome shotgun (WGS) entry which is preliminary data.</text>
</comment>
<reference evidence="1 2" key="1">
    <citation type="submission" date="2018-07" db="EMBL/GenBank/DDBJ databases">
        <title>Genomic Encyclopedia of Type Strains, Phase IV (KMG-IV): sequencing the most valuable type-strain genomes for metagenomic binning, comparative biology and taxonomic classification.</title>
        <authorList>
            <person name="Goeker M."/>
        </authorList>
    </citation>
    <scope>NUCLEOTIDE SEQUENCE [LARGE SCALE GENOMIC DNA]</scope>
    <source>
        <strain evidence="1 2">DSM 44952</strain>
    </source>
</reference>
<dbReference type="Proteomes" id="UP000255355">
    <property type="component" value="Unassembled WGS sequence"/>
</dbReference>
<evidence type="ECO:0000313" key="2">
    <source>
        <dbReference type="Proteomes" id="UP000255355"/>
    </source>
</evidence>